<dbReference type="PANTHER" id="PTHR43327">
    <property type="entry name" value="STOMATIN-LIKE PROTEIN 2, MITOCHONDRIAL"/>
    <property type="match status" value="1"/>
</dbReference>
<dbReference type="InterPro" id="IPR001107">
    <property type="entry name" value="Band_7"/>
</dbReference>
<proteinExistence type="predicted"/>
<dbReference type="Pfam" id="PF01145">
    <property type="entry name" value="Band_7"/>
    <property type="match status" value="1"/>
</dbReference>
<feature type="domain" description="Band 7" evidence="1">
    <location>
        <begin position="1"/>
        <end position="42"/>
    </location>
</feature>
<dbReference type="SUPFAM" id="SSF117892">
    <property type="entry name" value="Band 7/SPFH domain"/>
    <property type="match status" value="1"/>
</dbReference>
<dbReference type="InterPro" id="IPR050710">
    <property type="entry name" value="Band7/mec-2_domain"/>
</dbReference>
<protein>
    <recommendedName>
        <fullName evidence="1">Band 7 domain-containing protein</fullName>
    </recommendedName>
</protein>
<name>A0A0F8YFB8_9ZZZZ</name>
<dbReference type="PANTHER" id="PTHR43327:SF10">
    <property type="entry name" value="STOMATIN-LIKE PROTEIN 2, MITOCHONDRIAL"/>
    <property type="match status" value="1"/>
</dbReference>
<dbReference type="AlphaFoldDB" id="A0A0F8YFB8"/>
<organism evidence="2">
    <name type="scientific">marine sediment metagenome</name>
    <dbReference type="NCBI Taxonomy" id="412755"/>
    <lineage>
        <taxon>unclassified sequences</taxon>
        <taxon>metagenomes</taxon>
        <taxon>ecological metagenomes</taxon>
    </lineage>
</organism>
<dbReference type="EMBL" id="LAZR01053715">
    <property type="protein sequence ID" value="KKK80148.1"/>
    <property type="molecule type" value="Genomic_DNA"/>
</dbReference>
<dbReference type="InterPro" id="IPR036013">
    <property type="entry name" value="Band_7/SPFH_dom_sf"/>
</dbReference>
<gene>
    <name evidence="2" type="ORF">LCGC14_2826380</name>
</gene>
<reference evidence="2" key="1">
    <citation type="journal article" date="2015" name="Nature">
        <title>Complex archaea that bridge the gap between prokaryotes and eukaryotes.</title>
        <authorList>
            <person name="Spang A."/>
            <person name="Saw J.H."/>
            <person name="Jorgensen S.L."/>
            <person name="Zaremba-Niedzwiedzka K."/>
            <person name="Martijn J."/>
            <person name="Lind A.E."/>
            <person name="van Eijk R."/>
            <person name="Schleper C."/>
            <person name="Guy L."/>
            <person name="Ettema T.J."/>
        </authorList>
    </citation>
    <scope>NUCLEOTIDE SEQUENCE</scope>
</reference>
<evidence type="ECO:0000313" key="2">
    <source>
        <dbReference type="EMBL" id="KKK80148.1"/>
    </source>
</evidence>
<comment type="caution">
    <text evidence="2">The sequence shown here is derived from an EMBL/GenBank/DDBJ whole genome shotgun (WGS) entry which is preliminary data.</text>
</comment>
<feature type="non-terminal residue" evidence="2">
    <location>
        <position position="1"/>
    </location>
</feature>
<sequence>YGVEILRVEIQRIEPPKDVQNSMNEVVKAEQEKIAALDLATATETKADGIKRAAIKEAEGIARGKIIVAEAEAKRIQLVNQAAHKYFIGNAQKLRQLDVTEVSLKDNSKVILTEKGIKPTLLIGELPISK</sequence>
<accession>A0A0F8YFB8</accession>
<evidence type="ECO:0000259" key="1">
    <source>
        <dbReference type="Pfam" id="PF01145"/>
    </source>
</evidence>